<dbReference type="Proteomes" id="UP000606600">
    <property type="component" value="Unassembled WGS sequence"/>
</dbReference>
<evidence type="ECO:0000313" key="2">
    <source>
        <dbReference type="Proteomes" id="UP000606600"/>
    </source>
</evidence>
<comment type="caution">
    <text evidence="1">The sequence shown here is derived from an EMBL/GenBank/DDBJ whole genome shotgun (WGS) entry which is preliminary data.</text>
</comment>
<evidence type="ECO:0000313" key="1">
    <source>
        <dbReference type="EMBL" id="MBD1363807.1"/>
    </source>
</evidence>
<proteinExistence type="predicted"/>
<dbReference type="RefSeq" id="WP_191188470.1">
    <property type="nucleotide sequence ID" value="NZ_JACWMY010000003.1"/>
</dbReference>
<accession>A0ABR7WNC9</accession>
<reference evidence="1 2" key="1">
    <citation type="submission" date="2020-09" db="EMBL/GenBank/DDBJ databases">
        <title>Novel species of Mucilaginibacter isolated from a glacier on the Tibetan Plateau.</title>
        <authorList>
            <person name="Liu Q."/>
            <person name="Xin Y.-H."/>
        </authorList>
    </citation>
    <scope>NUCLEOTIDE SEQUENCE [LARGE SCALE GENOMIC DNA]</scope>
    <source>
        <strain evidence="1 2">ZT4R22</strain>
    </source>
</reference>
<name>A0ABR7WNC9_9SPHI</name>
<sequence length="301" mass="35247">MDINEHYRIAKTWKYSTDTISLINDEIKRYYNNLNEGRTHKDRFKRFNNSKTFNELHVHLQNKSGFSFAELPNPRWLQDFYNNQKNGTALKTKWVDAILKSFDLKYDPATGSLKKGKSSVPKRSDLHKERSEIINYITHKSRKSEELIDFVGCYKYFAGARRINTRFDYIYEHELEIYVDGKVEIRNPFNKHIYLGTAVVMTNSCLQIISYNFDNMLLDGIGNLLTFKINKYARQAELIPGVGLTFDSGHQPIATHVLLVNNLTLTKRSPLIREYFDTLAEQLRMYAPSLDEVETLVNKYF</sequence>
<keyword evidence="2" id="KW-1185">Reference proteome</keyword>
<protein>
    <recommendedName>
        <fullName evidence="3">Transposase</fullName>
    </recommendedName>
</protein>
<organism evidence="1 2">
    <name type="scientific">Mucilaginibacter pankratovii</name>
    <dbReference type="NCBI Taxonomy" id="2772110"/>
    <lineage>
        <taxon>Bacteria</taxon>
        <taxon>Pseudomonadati</taxon>
        <taxon>Bacteroidota</taxon>
        <taxon>Sphingobacteriia</taxon>
        <taxon>Sphingobacteriales</taxon>
        <taxon>Sphingobacteriaceae</taxon>
        <taxon>Mucilaginibacter</taxon>
    </lineage>
</organism>
<dbReference type="EMBL" id="JACWMY010000003">
    <property type="protein sequence ID" value="MBD1363807.1"/>
    <property type="molecule type" value="Genomic_DNA"/>
</dbReference>
<evidence type="ECO:0008006" key="3">
    <source>
        <dbReference type="Google" id="ProtNLM"/>
    </source>
</evidence>
<gene>
    <name evidence="1" type="ORF">IDJ77_08285</name>
</gene>